<protein>
    <recommendedName>
        <fullName evidence="3">F-box associated domain-containing protein</fullName>
    </recommendedName>
</protein>
<evidence type="ECO:0000313" key="2">
    <source>
        <dbReference type="Proteomes" id="UP001054252"/>
    </source>
</evidence>
<sequence length="93" mass="10536">MPLPPQEGKGRGMRVDNNCQLGVLEGCLFMSSSPKPIYDIWIMKDYNIHGCWTKLFRIMSNMGWTALTLLFHSRSDHKVLLLSESRPVSAGII</sequence>
<name>A0AAV5JE59_9ROSI</name>
<keyword evidence="2" id="KW-1185">Reference proteome</keyword>
<gene>
    <name evidence="1" type="ORF">SLEP1_g22111</name>
</gene>
<proteinExistence type="predicted"/>
<dbReference type="Proteomes" id="UP001054252">
    <property type="component" value="Unassembled WGS sequence"/>
</dbReference>
<evidence type="ECO:0008006" key="3">
    <source>
        <dbReference type="Google" id="ProtNLM"/>
    </source>
</evidence>
<dbReference type="EMBL" id="BPVZ01000032">
    <property type="protein sequence ID" value="GKV10798.1"/>
    <property type="molecule type" value="Genomic_DNA"/>
</dbReference>
<reference evidence="1 2" key="1">
    <citation type="journal article" date="2021" name="Commun. Biol.">
        <title>The genome of Shorea leprosula (Dipterocarpaceae) highlights the ecological relevance of drought in aseasonal tropical rainforests.</title>
        <authorList>
            <person name="Ng K.K.S."/>
            <person name="Kobayashi M.J."/>
            <person name="Fawcett J.A."/>
            <person name="Hatakeyama M."/>
            <person name="Paape T."/>
            <person name="Ng C.H."/>
            <person name="Ang C.C."/>
            <person name="Tnah L.H."/>
            <person name="Lee C.T."/>
            <person name="Nishiyama T."/>
            <person name="Sese J."/>
            <person name="O'Brien M.J."/>
            <person name="Copetti D."/>
            <person name="Mohd Noor M.I."/>
            <person name="Ong R.C."/>
            <person name="Putra M."/>
            <person name="Sireger I.Z."/>
            <person name="Indrioko S."/>
            <person name="Kosugi Y."/>
            <person name="Izuno A."/>
            <person name="Isagi Y."/>
            <person name="Lee S.L."/>
            <person name="Shimizu K.K."/>
        </authorList>
    </citation>
    <scope>NUCLEOTIDE SEQUENCE [LARGE SCALE GENOMIC DNA]</scope>
    <source>
        <strain evidence="1">214</strain>
    </source>
</reference>
<evidence type="ECO:0000313" key="1">
    <source>
        <dbReference type="EMBL" id="GKV10798.1"/>
    </source>
</evidence>
<organism evidence="1 2">
    <name type="scientific">Rubroshorea leprosula</name>
    <dbReference type="NCBI Taxonomy" id="152421"/>
    <lineage>
        <taxon>Eukaryota</taxon>
        <taxon>Viridiplantae</taxon>
        <taxon>Streptophyta</taxon>
        <taxon>Embryophyta</taxon>
        <taxon>Tracheophyta</taxon>
        <taxon>Spermatophyta</taxon>
        <taxon>Magnoliopsida</taxon>
        <taxon>eudicotyledons</taxon>
        <taxon>Gunneridae</taxon>
        <taxon>Pentapetalae</taxon>
        <taxon>rosids</taxon>
        <taxon>malvids</taxon>
        <taxon>Malvales</taxon>
        <taxon>Dipterocarpaceae</taxon>
        <taxon>Rubroshorea</taxon>
    </lineage>
</organism>
<dbReference type="AlphaFoldDB" id="A0AAV5JE59"/>
<accession>A0AAV5JE59</accession>
<comment type="caution">
    <text evidence="1">The sequence shown here is derived from an EMBL/GenBank/DDBJ whole genome shotgun (WGS) entry which is preliminary data.</text>
</comment>